<dbReference type="SUPFAM" id="SSF55021">
    <property type="entry name" value="ACT-like"/>
    <property type="match status" value="2"/>
</dbReference>
<protein>
    <recommendedName>
        <fullName evidence="1">Glycine cleavage system transcriptional repressor</fullName>
    </recommendedName>
</protein>
<dbReference type="GO" id="GO:0005737">
    <property type="term" value="C:cytoplasm"/>
    <property type="evidence" value="ECO:0007669"/>
    <property type="project" value="UniProtKB-SubCell"/>
</dbReference>
<dbReference type="AlphaFoldDB" id="A0A857JF13"/>
<keyword evidence="1" id="KW-0678">Repressor</keyword>
<dbReference type="Pfam" id="PF13740">
    <property type="entry name" value="ACT_6"/>
    <property type="match status" value="1"/>
</dbReference>
<dbReference type="Proteomes" id="UP000464524">
    <property type="component" value="Chromosome"/>
</dbReference>
<dbReference type="Gene3D" id="3.30.70.260">
    <property type="match status" value="2"/>
</dbReference>
<reference evidence="2 3" key="1">
    <citation type="submission" date="2019-12" db="EMBL/GenBank/DDBJ databases">
        <title>Genome sequencing and assembly of endphytes of Porphyra tenera.</title>
        <authorList>
            <person name="Park J.M."/>
            <person name="Shin R."/>
            <person name="Jo S.H."/>
        </authorList>
    </citation>
    <scope>NUCLEOTIDE SEQUENCE [LARGE SCALE GENOMIC DNA]</scope>
    <source>
        <strain evidence="2 3">GPM4</strain>
    </source>
</reference>
<comment type="subcellular location">
    <subcellularLocation>
        <location evidence="1">Cytoplasm</location>
    </subcellularLocation>
</comment>
<dbReference type="InterPro" id="IPR016867">
    <property type="entry name" value="GcvR"/>
</dbReference>
<sequence>MLVAIEFTMQMNTLMKHQLIITILGANKVTVLSTLTDVVCEAGCNILDSRQAVYGQDFSLTMIVEGTQSAIVRVEMAIPMACQQLDLLSMMKRTKRHAKQNLEHIADVTFSGVDAVGVVKEVTQFLSTFCVTVSALRLKTLQTSTDEQDEVKCKMVVSMPHNIDLDDLKFKFDALLTQLNLQGAIKQNH</sequence>
<dbReference type="PANTHER" id="PTHR34875:SF5">
    <property type="entry name" value="GLYCINE CLEAVAGE SYSTEM TRANSCRIPTIONAL REPRESSOR"/>
    <property type="match status" value="1"/>
</dbReference>
<dbReference type="OrthoDB" id="5814713at2"/>
<evidence type="ECO:0000256" key="1">
    <source>
        <dbReference type="PIRNR" id="PIRNR028103"/>
    </source>
</evidence>
<keyword evidence="1" id="KW-0804">Transcription</keyword>
<dbReference type="PANTHER" id="PTHR34875">
    <property type="entry name" value="UPF0237 PROTEIN MJ1558"/>
    <property type="match status" value="1"/>
</dbReference>
<evidence type="ECO:0000313" key="3">
    <source>
        <dbReference type="Proteomes" id="UP000464524"/>
    </source>
</evidence>
<proteinExistence type="predicted"/>
<dbReference type="EMBL" id="CP047656">
    <property type="protein sequence ID" value="QHJ10615.1"/>
    <property type="molecule type" value="Genomic_DNA"/>
</dbReference>
<keyword evidence="3" id="KW-1185">Reference proteome</keyword>
<evidence type="ECO:0000313" key="2">
    <source>
        <dbReference type="EMBL" id="QHJ10615.1"/>
    </source>
</evidence>
<name>A0A857JF13_9ALTE</name>
<dbReference type="PIRSF" id="PIRSF028103">
    <property type="entry name" value="GcvR"/>
    <property type="match status" value="1"/>
</dbReference>
<gene>
    <name evidence="2" type="ORF">FX988_00834</name>
</gene>
<dbReference type="InterPro" id="IPR045865">
    <property type="entry name" value="ACT-like_dom_sf"/>
</dbReference>
<organism evidence="2 3">
    <name type="scientific">Paraglaciecola mesophila</name>
    <dbReference type="NCBI Taxonomy" id="197222"/>
    <lineage>
        <taxon>Bacteria</taxon>
        <taxon>Pseudomonadati</taxon>
        <taxon>Pseudomonadota</taxon>
        <taxon>Gammaproteobacteria</taxon>
        <taxon>Alteromonadales</taxon>
        <taxon>Alteromonadaceae</taxon>
        <taxon>Paraglaciecola</taxon>
    </lineage>
</organism>
<dbReference type="RefSeq" id="WP_160178470.1">
    <property type="nucleotide sequence ID" value="NZ_CP047656.1"/>
</dbReference>
<dbReference type="KEGG" id="pmes:FX988_00834"/>
<dbReference type="InterPro" id="IPR050990">
    <property type="entry name" value="UPF0237/GcvR_regulator"/>
</dbReference>
<keyword evidence="1" id="KW-0963">Cytoplasm</keyword>
<dbReference type="GO" id="GO:0006355">
    <property type="term" value="P:regulation of DNA-templated transcription"/>
    <property type="evidence" value="ECO:0007669"/>
    <property type="project" value="UniProtKB-UniRule"/>
</dbReference>
<accession>A0A857JF13</accession>